<keyword evidence="1" id="KW-1185">Reference proteome</keyword>
<dbReference type="AlphaFoldDB" id="A0A915JD52"/>
<reference evidence="2" key="1">
    <citation type="submission" date="2022-11" db="UniProtKB">
        <authorList>
            <consortium name="WormBaseParasite"/>
        </authorList>
    </citation>
    <scope>IDENTIFICATION</scope>
</reference>
<evidence type="ECO:0000313" key="2">
    <source>
        <dbReference type="WBParaSite" id="nRc.2.0.1.t24409-RA"/>
    </source>
</evidence>
<accession>A0A915JD52</accession>
<dbReference type="WBParaSite" id="nRc.2.0.1.t24409-RA">
    <property type="protein sequence ID" value="nRc.2.0.1.t24409-RA"/>
    <property type="gene ID" value="nRc.2.0.1.g24409"/>
</dbReference>
<proteinExistence type="predicted"/>
<name>A0A915JD52_ROMCU</name>
<dbReference type="Proteomes" id="UP000887565">
    <property type="component" value="Unplaced"/>
</dbReference>
<protein>
    <submittedName>
        <fullName evidence="2">LAGLIDADG homing endonuclease</fullName>
    </submittedName>
</protein>
<evidence type="ECO:0000313" key="1">
    <source>
        <dbReference type="Proteomes" id="UP000887565"/>
    </source>
</evidence>
<organism evidence="1 2">
    <name type="scientific">Romanomermis culicivorax</name>
    <name type="common">Nematode worm</name>
    <dbReference type="NCBI Taxonomy" id="13658"/>
    <lineage>
        <taxon>Eukaryota</taxon>
        <taxon>Metazoa</taxon>
        <taxon>Ecdysozoa</taxon>
        <taxon>Nematoda</taxon>
        <taxon>Enoplea</taxon>
        <taxon>Dorylaimia</taxon>
        <taxon>Mermithida</taxon>
        <taxon>Mermithoidea</taxon>
        <taxon>Mermithidae</taxon>
        <taxon>Romanomermis</taxon>
    </lineage>
</organism>
<sequence length="146" mass="16852">MPTGCLVKSTSNRCPVNTHNIVDGWCETVAVNTCRIFRSHIKKHNFKNSYNVKSEKAFRWIDSKKLNCFCYVSFKIRDIQVIGAAASKLGTGGFTVHAMSVTYNDVHRKSYFRIKRKDLQRVFGISIEIIVNLKLQHEYENMTKTE</sequence>